<evidence type="ECO:0000313" key="6">
    <source>
        <dbReference type="EMBL" id="CDM68839.1"/>
    </source>
</evidence>
<dbReference type="GO" id="GO:0005198">
    <property type="term" value="F:structural molecule activity"/>
    <property type="evidence" value="ECO:0007669"/>
    <property type="project" value="InterPro"/>
</dbReference>
<dbReference type="PANTHER" id="PTHR42792:SF1">
    <property type="entry name" value="FLAGELLAR HOOK-ASSOCIATED PROTEIN 3"/>
    <property type="match status" value="1"/>
</dbReference>
<dbReference type="HOGENOM" id="CLU_024437_2_1_9"/>
<dbReference type="InterPro" id="IPR001492">
    <property type="entry name" value="Flagellin"/>
</dbReference>
<dbReference type="InterPro" id="IPR013384">
    <property type="entry name" value="Flagell_FlgL"/>
</dbReference>
<evidence type="ECO:0000313" key="7">
    <source>
        <dbReference type="Proteomes" id="UP000019426"/>
    </source>
</evidence>
<evidence type="ECO:0000259" key="5">
    <source>
        <dbReference type="Pfam" id="PF00700"/>
    </source>
</evidence>
<keyword evidence="6" id="KW-0969">Cilium</keyword>
<dbReference type="AlphaFoldDB" id="W6RYZ6"/>
<dbReference type="RefSeq" id="WP_044038270.1">
    <property type="nucleotide sequence ID" value="NZ_HG917868.1"/>
</dbReference>
<dbReference type="KEGG" id="clt:CM240_1681"/>
<keyword evidence="7" id="KW-1185">Reference proteome</keyword>
<evidence type="ECO:0000256" key="3">
    <source>
        <dbReference type="ARBA" id="ARBA00023143"/>
    </source>
</evidence>
<feature type="domain" description="Flagellin C-terminal" evidence="5">
    <location>
        <begin position="237"/>
        <end position="315"/>
    </location>
</feature>
<dbReference type="InterPro" id="IPR046358">
    <property type="entry name" value="Flagellin_C"/>
</dbReference>
<feature type="domain" description="Flagellin N-terminal" evidence="4">
    <location>
        <begin position="6"/>
        <end position="140"/>
    </location>
</feature>
<dbReference type="SUPFAM" id="SSF64518">
    <property type="entry name" value="Phase 1 flagellin"/>
    <property type="match status" value="1"/>
</dbReference>
<name>W6RYZ6_9CLOT</name>
<dbReference type="PATRIC" id="fig|1216932.3.peg.1675"/>
<dbReference type="PANTHER" id="PTHR42792">
    <property type="entry name" value="FLAGELLIN"/>
    <property type="match status" value="1"/>
</dbReference>
<evidence type="ECO:0000256" key="1">
    <source>
        <dbReference type="ARBA" id="ARBA00004365"/>
    </source>
</evidence>
<dbReference type="InterPro" id="IPR001029">
    <property type="entry name" value="Flagellin_N"/>
</dbReference>
<evidence type="ECO:0000256" key="2">
    <source>
        <dbReference type="ARBA" id="ARBA00005709"/>
    </source>
</evidence>
<dbReference type="eggNOG" id="COG1344">
    <property type="taxonomic scope" value="Bacteria"/>
</dbReference>
<proteinExistence type="inferred from homology"/>
<dbReference type="Pfam" id="PF00669">
    <property type="entry name" value="Flagellin_N"/>
    <property type="match status" value="1"/>
</dbReference>
<reference evidence="6 7" key="1">
    <citation type="submission" date="2013-11" db="EMBL/GenBank/DDBJ databases">
        <title>Complete genome sequence of Clostridum sp. M2/40.</title>
        <authorList>
            <person name="Wibberg D."/>
            <person name="Puehler A."/>
            <person name="Schlueter A."/>
        </authorList>
    </citation>
    <scope>NUCLEOTIDE SEQUENCE [LARGE SCALE GENOMIC DNA]</scope>
    <source>
        <strain evidence="7">M2/40</strain>
    </source>
</reference>
<evidence type="ECO:0000259" key="4">
    <source>
        <dbReference type="Pfam" id="PF00669"/>
    </source>
</evidence>
<organism evidence="6 7">
    <name type="scientific">Clostridium bornimense</name>
    <dbReference type="NCBI Taxonomy" id="1216932"/>
    <lineage>
        <taxon>Bacteria</taxon>
        <taxon>Bacillati</taxon>
        <taxon>Bacillota</taxon>
        <taxon>Clostridia</taxon>
        <taxon>Eubacteriales</taxon>
        <taxon>Clostridiaceae</taxon>
        <taxon>Clostridium</taxon>
    </lineage>
</organism>
<dbReference type="STRING" id="1216932.CM240_1681"/>
<dbReference type="Proteomes" id="UP000019426">
    <property type="component" value="Chromosome M2/40_rep1"/>
</dbReference>
<comment type="similarity">
    <text evidence="2">Belongs to the bacterial flagellin family.</text>
</comment>
<dbReference type="NCBIfam" id="TIGR02550">
    <property type="entry name" value="flagell_flgL"/>
    <property type="match status" value="1"/>
</dbReference>
<sequence>MRVTNSMLVNQFMRDTQNNLGNMQTIQKQLTSGKTVNKPSDDPLKVSRIMQLNRDLKANEQYNKNISSTINYLDTADTALGQLNEVIKSINENILAAGNGAYSTEEREAIRNTINEQIGHMGQILNTNFDGKYIFGGTRTGEKPVEVSKDDTGTNHLTIAGGDDANELKKLDTKLVVEVSQGVTLEYTNSVTDLFTFTNSKGETKDIRDIMDNIMNNLASDDPDDLEKLTSENLTDIQDFQNHLLKIRSEVGAMQNRMEDAQSKNEDETYNMTEILSQTEDIDFAETVINLMTLQSVYQASLQVSSKVLQPTLIDYV</sequence>
<comment type="subcellular location">
    <subcellularLocation>
        <location evidence="1">Bacterial flagellum</location>
    </subcellularLocation>
</comment>
<keyword evidence="6" id="KW-0282">Flagellum</keyword>
<dbReference type="Pfam" id="PF00700">
    <property type="entry name" value="Flagellin_C"/>
    <property type="match status" value="1"/>
</dbReference>
<dbReference type="Gene3D" id="1.20.1330.10">
    <property type="entry name" value="f41 fragment of flagellin, N-terminal domain"/>
    <property type="match status" value="1"/>
</dbReference>
<keyword evidence="3" id="KW-0975">Bacterial flagellum</keyword>
<accession>W6RYZ6</accession>
<dbReference type="EMBL" id="HG917868">
    <property type="protein sequence ID" value="CDM68839.1"/>
    <property type="molecule type" value="Genomic_DNA"/>
</dbReference>
<keyword evidence="6" id="KW-0966">Cell projection</keyword>
<protein>
    <submittedName>
        <fullName evidence="6">Flagellar hook-associated protein 3</fullName>
    </submittedName>
</protein>
<dbReference type="GO" id="GO:0009424">
    <property type="term" value="C:bacterial-type flagellum hook"/>
    <property type="evidence" value="ECO:0007669"/>
    <property type="project" value="InterPro"/>
</dbReference>
<dbReference type="GO" id="GO:0071973">
    <property type="term" value="P:bacterial-type flagellum-dependent cell motility"/>
    <property type="evidence" value="ECO:0007669"/>
    <property type="project" value="InterPro"/>
</dbReference>
<dbReference type="OrthoDB" id="9758307at2"/>
<gene>
    <name evidence="6" type="primary">flgL</name>
    <name evidence="6" type="ORF">CM240_1681</name>
</gene>